<proteinExistence type="predicted"/>
<sequence length="71" mass="7569">MIGAVGWMGIRLRQFKAYHGRRAQSGAGAVFGRWPAVVLGSASSHRQLVKLGYTTASQASGCARSGWASWC</sequence>
<evidence type="ECO:0000313" key="1">
    <source>
        <dbReference type="EMBL" id="MBO2007331.1"/>
    </source>
</evidence>
<accession>A0A939SRI4</accession>
<organism evidence="1">
    <name type="scientific">Serratia marcescens</name>
    <dbReference type="NCBI Taxonomy" id="615"/>
    <lineage>
        <taxon>Bacteria</taxon>
        <taxon>Pseudomonadati</taxon>
        <taxon>Pseudomonadota</taxon>
        <taxon>Gammaproteobacteria</taxon>
        <taxon>Enterobacterales</taxon>
        <taxon>Yersiniaceae</taxon>
        <taxon>Serratia</taxon>
    </lineage>
</organism>
<dbReference type="AlphaFoldDB" id="A0A939SRI4"/>
<dbReference type="EMBL" id="JAGETR010000217">
    <property type="protein sequence ID" value="MBO2007331.1"/>
    <property type="molecule type" value="Genomic_DNA"/>
</dbReference>
<reference evidence="1" key="1">
    <citation type="submission" date="2021-03" db="EMBL/GenBank/DDBJ databases">
        <title>Molecular epidemiology and mechanisms of colistin and carbapenem resistance in Enterobacteriaceae from clinical isolates, the environment and porcine samples in Pretoria, South Africa.</title>
        <authorList>
            <person name="Bogoshi D."/>
            <person name="Mbelle N.M."/>
            <person name="Naidoo V."/>
            <person name="Osei Sekyere J."/>
        </authorList>
    </citation>
    <scope>NUCLEOTIDE SEQUENCE</scope>
    <source>
        <strain evidence="1">C080</strain>
    </source>
</reference>
<name>A0A939SRI4_SERMA</name>
<protein>
    <submittedName>
        <fullName evidence="1">Uncharacterized protein</fullName>
    </submittedName>
</protein>
<comment type="caution">
    <text evidence="1">The sequence shown here is derived from an EMBL/GenBank/DDBJ whole genome shotgun (WGS) entry which is preliminary data.</text>
</comment>
<gene>
    <name evidence="1" type="ORF">J4732_21090</name>
</gene>